<dbReference type="SUPFAM" id="SSF57667">
    <property type="entry name" value="beta-beta-alpha zinc fingers"/>
    <property type="match status" value="1"/>
</dbReference>
<evidence type="ECO:0000256" key="6">
    <source>
        <dbReference type="ARBA" id="ARBA00023242"/>
    </source>
</evidence>
<keyword evidence="5" id="KW-0694">RNA-binding</keyword>
<keyword evidence="10" id="KW-1185">Reference proteome</keyword>
<evidence type="ECO:0000259" key="8">
    <source>
        <dbReference type="PROSITE" id="PS50171"/>
    </source>
</evidence>
<protein>
    <recommendedName>
        <fullName evidence="8">Matrin-type domain-containing protein</fullName>
    </recommendedName>
</protein>
<dbReference type="GO" id="GO:0000395">
    <property type="term" value="P:mRNA 5'-splice site recognition"/>
    <property type="evidence" value="ECO:0007669"/>
    <property type="project" value="InterPro"/>
</dbReference>
<evidence type="ECO:0000313" key="10">
    <source>
        <dbReference type="Proteomes" id="UP000008312"/>
    </source>
</evidence>
<comment type="subcellular location">
    <subcellularLocation>
        <location evidence="1">Nucleus</location>
    </subcellularLocation>
</comment>
<dbReference type="SMART" id="SM00451">
    <property type="entry name" value="ZnF_U1"/>
    <property type="match status" value="1"/>
</dbReference>
<evidence type="ECO:0000256" key="4">
    <source>
        <dbReference type="ARBA" id="ARBA00022833"/>
    </source>
</evidence>
<dbReference type="PANTHER" id="PTHR31148">
    <property type="entry name" value="U1 SMALL NUCLEAR RIBONUCLEOPROTEIN C"/>
    <property type="match status" value="1"/>
</dbReference>
<dbReference type="InterPro" id="IPR013085">
    <property type="entry name" value="U1-CZ_Znf_C2H2"/>
</dbReference>
<dbReference type="InterPro" id="IPR017340">
    <property type="entry name" value="U1_snRNP-C"/>
</dbReference>
<evidence type="ECO:0000256" key="1">
    <source>
        <dbReference type="ARBA" id="ARBA00004123"/>
    </source>
</evidence>
<dbReference type="GeneID" id="24921680"/>
<dbReference type="PROSITE" id="PS50171">
    <property type="entry name" value="ZF_MATRIN"/>
    <property type="match status" value="1"/>
</dbReference>
<evidence type="ECO:0000256" key="7">
    <source>
        <dbReference type="ARBA" id="ARBA00023274"/>
    </source>
</evidence>
<evidence type="ECO:0000256" key="3">
    <source>
        <dbReference type="ARBA" id="ARBA00022771"/>
    </source>
</evidence>
<dbReference type="PANTHER" id="PTHR31148:SF1">
    <property type="entry name" value="U1 SMALL NUCLEAR RIBONUCLEOPROTEIN C"/>
    <property type="match status" value="1"/>
</dbReference>
<gene>
    <name evidence="9" type="ORF">GSBLH_T00004669001</name>
</gene>
<keyword evidence="2" id="KW-0479">Metal-binding</keyword>
<dbReference type="InterPro" id="IPR000690">
    <property type="entry name" value="Matrin/U1-C_Znf_C2H2"/>
</dbReference>
<dbReference type="GO" id="GO:0030627">
    <property type="term" value="F:pre-mRNA 5'-splice site binding"/>
    <property type="evidence" value="ECO:0007669"/>
    <property type="project" value="InterPro"/>
</dbReference>
<name>D8MAD4_BLAHO</name>
<organism evidence="9">
    <name type="scientific">Blastocystis hominis</name>
    <dbReference type="NCBI Taxonomy" id="12968"/>
    <lineage>
        <taxon>Eukaryota</taxon>
        <taxon>Sar</taxon>
        <taxon>Stramenopiles</taxon>
        <taxon>Bigyra</taxon>
        <taxon>Opalozoa</taxon>
        <taxon>Opalinata</taxon>
        <taxon>Blastocystidae</taxon>
        <taxon>Blastocystis</taxon>
    </lineage>
</organism>
<keyword evidence="3" id="KW-0863">Zinc-finger</keyword>
<dbReference type="GO" id="GO:0005685">
    <property type="term" value="C:U1 snRNP"/>
    <property type="evidence" value="ECO:0007669"/>
    <property type="project" value="InterPro"/>
</dbReference>
<dbReference type="GO" id="GO:0008270">
    <property type="term" value="F:zinc ion binding"/>
    <property type="evidence" value="ECO:0007669"/>
    <property type="project" value="UniProtKB-KW"/>
</dbReference>
<sequence length="59" mass="7242">MPRYYCDYCKSYIKNDSARSRKEHIRGAKHRECVVEHYKKVFEHYLTLYEQQYGYGATK</sequence>
<dbReference type="OrthoDB" id="76567at2759"/>
<proteinExistence type="predicted"/>
<evidence type="ECO:0000256" key="5">
    <source>
        <dbReference type="ARBA" id="ARBA00022884"/>
    </source>
</evidence>
<dbReference type="EMBL" id="FN668689">
    <property type="protein sequence ID" value="CBK25023.2"/>
    <property type="molecule type" value="Genomic_DNA"/>
</dbReference>
<dbReference type="RefSeq" id="XP_012899071.1">
    <property type="nucleotide sequence ID" value="XM_013043617.1"/>
</dbReference>
<dbReference type="InterPro" id="IPR036236">
    <property type="entry name" value="Znf_C2H2_sf"/>
</dbReference>
<keyword evidence="6" id="KW-0539">Nucleus</keyword>
<dbReference type="InParanoid" id="D8MAD4"/>
<dbReference type="Pfam" id="PF06220">
    <property type="entry name" value="zf-U1"/>
    <property type="match status" value="1"/>
</dbReference>
<reference evidence="9" key="1">
    <citation type="submission" date="2010-02" db="EMBL/GenBank/DDBJ databases">
        <title>Sequencing and annotation of the Blastocystis hominis genome.</title>
        <authorList>
            <person name="Wincker P."/>
        </authorList>
    </citation>
    <scope>NUCLEOTIDE SEQUENCE</scope>
    <source>
        <strain evidence="9">Singapore isolate B</strain>
    </source>
</reference>
<keyword evidence="4" id="KW-0862">Zinc</keyword>
<dbReference type="InterPro" id="IPR003604">
    <property type="entry name" value="Matrin/U1-like-C_Znf_C2H2"/>
</dbReference>
<dbReference type="Gene3D" id="3.30.160.60">
    <property type="entry name" value="Classic Zinc Finger"/>
    <property type="match status" value="1"/>
</dbReference>
<dbReference type="AlphaFoldDB" id="D8MAD4"/>
<keyword evidence="7" id="KW-0687">Ribonucleoprotein</keyword>
<accession>D8MAD4</accession>
<feature type="domain" description="Matrin-type" evidence="8">
    <location>
        <begin position="4"/>
        <end position="36"/>
    </location>
</feature>
<evidence type="ECO:0000256" key="2">
    <source>
        <dbReference type="ARBA" id="ARBA00022723"/>
    </source>
</evidence>
<dbReference type="Proteomes" id="UP000008312">
    <property type="component" value="Unassembled WGS sequence"/>
</dbReference>
<evidence type="ECO:0000313" key="9">
    <source>
        <dbReference type="EMBL" id="CBK25023.2"/>
    </source>
</evidence>